<dbReference type="STRING" id="1406840.Q763_16375"/>
<dbReference type="EMBL" id="JRLV01000025">
    <property type="protein sequence ID" value="KGO78859.1"/>
    <property type="molecule type" value="Genomic_DNA"/>
</dbReference>
<accession>A0A0A2LG39</accession>
<dbReference type="RefSeq" id="WP_035136045.1">
    <property type="nucleotide sequence ID" value="NZ_JRLV01000025.1"/>
</dbReference>
<evidence type="ECO:0000256" key="1">
    <source>
        <dbReference type="SAM" id="SignalP"/>
    </source>
</evidence>
<protein>
    <submittedName>
        <fullName evidence="2">Uncharacterized protein</fullName>
    </submittedName>
</protein>
<feature type="chain" id="PRO_5001991106" evidence="1">
    <location>
        <begin position="21"/>
        <end position="199"/>
    </location>
</feature>
<comment type="caution">
    <text evidence="2">The sequence shown here is derived from an EMBL/GenBank/DDBJ whole genome shotgun (WGS) entry which is preliminary data.</text>
</comment>
<sequence length="199" mass="23651">MTKYTILFICLILCSACSINKNQPVNDYMIQYVLNDTVNDSFYNNKVRDSFIWIGQNKLSKKDALKALNNTSHYNKNNGKWDLKFNQTALYNEKAWKKLVNNNINDTLNDYWNSNNFSFKNRVFSKQEIDSVRKLADYSLREKVYFFTDVMYYDKDIAVFRLEEVTNQFNGGLFKDRILFMKKENGKWIVIDEGIINRN</sequence>
<gene>
    <name evidence="2" type="ORF">Q763_16375</name>
</gene>
<proteinExistence type="predicted"/>
<evidence type="ECO:0000313" key="2">
    <source>
        <dbReference type="EMBL" id="KGO78859.1"/>
    </source>
</evidence>
<organism evidence="2 3">
    <name type="scientific">Flavobacterium beibuense F44-8</name>
    <dbReference type="NCBI Taxonomy" id="1406840"/>
    <lineage>
        <taxon>Bacteria</taxon>
        <taxon>Pseudomonadati</taxon>
        <taxon>Bacteroidota</taxon>
        <taxon>Flavobacteriia</taxon>
        <taxon>Flavobacteriales</taxon>
        <taxon>Flavobacteriaceae</taxon>
        <taxon>Flavobacterium</taxon>
    </lineage>
</organism>
<keyword evidence="1" id="KW-0732">Signal</keyword>
<evidence type="ECO:0000313" key="3">
    <source>
        <dbReference type="Proteomes" id="UP000030129"/>
    </source>
</evidence>
<reference evidence="2 3" key="1">
    <citation type="submission" date="2013-09" db="EMBL/GenBank/DDBJ databases">
        <authorList>
            <person name="Zeng Z."/>
            <person name="Chen C."/>
        </authorList>
    </citation>
    <scope>NUCLEOTIDE SEQUENCE [LARGE SCALE GENOMIC DNA]</scope>
    <source>
        <strain evidence="2 3">F44-8</strain>
    </source>
</reference>
<name>A0A0A2LG39_9FLAO</name>
<dbReference type="AlphaFoldDB" id="A0A0A2LG39"/>
<feature type="signal peptide" evidence="1">
    <location>
        <begin position="1"/>
        <end position="20"/>
    </location>
</feature>
<keyword evidence="3" id="KW-1185">Reference proteome</keyword>
<dbReference type="Proteomes" id="UP000030129">
    <property type="component" value="Unassembled WGS sequence"/>
</dbReference>